<reference evidence="2" key="1">
    <citation type="submission" date="2016-03" db="EMBL/GenBank/DDBJ databases">
        <authorList>
            <person name="Ploux O."/>
        </authorList>
    </citation>
    <scope>NUCLEOTIDE SEQUENCE</scope>
    <source>
        <strain evidence="2">UC1</strain>
    </source>
</reference>
<keyword evidence="1" id="KW-0472">Membrane</keyword>
<keyword evidence="1" id="KW-1133">Transmembrane helix</keyword>
<gene>
    <name evidence="2" type="ORF">MIPYR_20521</name>
</gene>
<accession>A0A1Y5P0V3</accession>
<proteinExistence type="predicted"/>
<dbReference type="AlphaFoldDB" id="A0A1Y5P0V3"/>
<protein>
    <submittedName>
        <fullName evidence="2">Uncharacterized protein</fullName>
    </submittedName>
</protein>
<keyword evidence="1" id="KW-0812">Transmembrane</keyword>
<dbReference type="EMBL" id="FLQR01000006">
    <property type="protein sequence ID" value="SBS72292.1"/>
    <property type="molecule type" value="Genomic_DNA"/>
</dbReference>
<evidence type="ECO:0000313" key="2">
    <source>
        <dbReference type="EMBL" id="SBS72292.1"/>
    </source>
</evidence>
<feature type="transmembrane region" description="Helical" evidence="1">
    <location>
        <begin position="12"/>
        <end position="29"/>
    </location>
</feature>
<evidence type="ECO:0000256" key="1">
    <source>
        <dbReference type="SAM" id="Phobius"/>
    </source>
</evidence>
<organism evidence="2">
    <name type="scientific">uncultured Microbacterium sp</name>
    <dbReference type="NCBI Taxonomy" id="191216"/>
    <lineage>
        <taxon>Bacteria</taxon>
        <taxon>Bacillati</taxon>
        <taxon>Actinomycetota</taxon>
        <taxon>Actinomycetes</taxon>
        <taxon>Micrococcales</taxon>
        <taxon>Microbacteriaceae</taxon>
        <taxon>Microbacterium</taxon>
        <taxon>environmental samples</taxon>
    </lineage>
</organism>
<name>A0A1Y5P0V3_9MICO</name>
<sequence>MAYSPRRRRCGRVLVSVIVLTIILLRTPTSVSGAT</sequence>